<name>A0ABR8AKV4_9CYAN</name>
<reference evidence="2 3" key="1">
    <citation type="journal article" date="2020" name="ISME J.">
        <title>Comparative genomics reveals insights into cyanobacterial evolution and habitat adaptation.</title>
        <authorList>
            <person name="Chen M.Y."/>
            <person name="Teng W.K."/>
            <person name="Zhao L."/>
            <person name="Hu C.X."/>
            <person name="Zhou Y.K."/>
            <person name="Han B.P."/>
            <person name="Song L.R."/>
            <person name="Shu W.S."/>
        </authorList>
    </citation>
    <scope>NUCLEOTIDE SEQUENCE [LARGE SCALE GENOMIC DNA]</scope>
    <source>
        <strain evidence="2 3">FACHB-288</strain>
    </source>
</reference>
<evidence type="ECO:0000313" key="2">
    <source>
        <dbReference type="EMBL" id="MBD2200160.1"/>
    </source>
</evidence>
<dbReference type="Proteomes" id="UP000658514">
    <property type="component" value="Unassembled WGS sequence"/>
</dbReference>
<dbReference type="EMBL" id="JACJQH010000078">
    <property type="protein sequence ID" value="MBD2200160.1"/>
    <property type="molecule type" value="Genomic_DNA"/>
</dbReference>
<accession>A0ABR8AKV4</accession>
<feature type="region of interest" description="Disordered" evidence="1">
    <location>
        <begin position="53"/>
        <end position="81"/>
    </location>
</feature>
<sequence length="81" mass="9062">MESNFDILMSFYGGEEGFEKALIPDPNSELLKSQKQDLDASIALAKQIAMKERDRKRLEGSKKGALVSTQKRMEKSANGKK</sequence>
<organism evidence="2 3">
    <name type="scientific">Calothrix parietina FACHB-288</name>
    <dbReference type="NCBI Taxonomy" id="2692896"/>
    <lineage>
        <taxon>Bacteria</taxon>
        <taxon>Bacillati</taxon>
        <taxon>Cyanobacteriota</taxon>
        <taxon>Cyanophyceae</taxon>
        <taxon>Nostocales</taxon>
        <taxon>Calotrichaceae</taxon>
        <taxon>Calothrix</taxon>
    </lineage>
</organism>
<dbReference type="RefSeq" id="WP_190550685.1">
    <property type="nucleotide sequence ID" value="NZ_CAWPNO010000115.1"/>
</dbReference>
<protein>
    <submittedName>
        <fullName evidence="2">Uncharacterized protein</fullName>
    </submittedName>
</protein>
<evidence type="ECO:0000256" key="1">
    <source>
        <dbReference type="SAM" id="MobiDB-lite"/>
    </source>
</evidence>
<gene>
    <name evidence="2" type="ORF">H6G24_32635</name>
</gene>
<proteinExistence type="predicted"/>
<feature type="compositionally biased region" description="Basic and acidic residues" evidence="1">
    <location>
        <begin position="53"/>
        <end position="62"/>
    </location>
</feature>
<comment type="caution">
    <text evidence="2">The sequence shown here is derived from an EMBL/GenBank/DDBJ whole genome shotgun (WGS) entry which is preliminary data.</text>
</comment>
<keyword evidence="3" id="KW-1185">Reference proteome</keyword>
<evidence type="ECO:0000313" key="3">
    <source>
        <dbReference type="Proteomes" id="UP000658514"/>
    </source>
</evidence>
<feature type="compositionally biased region" description="Basic and acidic residues" evidence="1">
    <location>
        <begin position="71"/>
        <end position="81"/>
    </location>
</feature>